<gene>
    <name evidence="2" type="ORF">PROFUN_11774</name>
</gene>
<dbReference type="InParanoid" id="A0A2P6N8K7"/>
<feature type="domain" description="NAD(P)-binding" evidence="1">
    <location>
        <begin position="117"/>
        <end position="283"/>
    </location>
</feature>
<protein>
    <recommendedName>
        <fullName evidence="1">NAD(P)-binding domain-containing protein</fullName>
    </recommendedName>
</protein>
<evidence type="ECO:0000259" key="1">
    <source>
        <dbReference type="Pfam" id="PF13460"/>
    </source>
</evidence>
<dbReference type="Pfam" id="PF13460">
    <property type="entry name" value="NAD_binding_10"/>
    <property type="match status" value="1"/>
</dbReference>
<reference evidence="2 3" key="1">
    <citation type="journal article" date="2018" name="Genome Biol. Evol.">
        <title>Multiple Roots of Fruiting Body Formation in Amoebozoa.</title>
        <authorList>
            <person name="Hillmann F."/>
            <person name="Forbes G."/>
            <person name="Novohradska S."/>
            <person name="Ferling I."/>
            <person name="Riege K."/>
            <person name="Groth M."/>
            <person name="Westermann M."/>
            <person name="Marz M."/>
            <person name="Spaller T."/>
            <person name="Winckler T."/>
            <person name="Schaap P."/>
            <person name="Glockner G."/>
        </authorList>
    </citation>
    <scope>NUCLEOTIDE SEQUENCE [LARGE SCALE GENOMIC DNA]</scope>
    <source>
        <strain evidence="2 3">Jena</strain>
    </source>
</reference>
<dbReference type="OrthoDB" id="419598at2759"/>
<dbReference type="InterPro" id="IPR036291">
    <property type="entry name" value="NAD(P)-bd_dom_sf"/>
</dbReference>
<sequence>MSDKNKKETQNESSASGFIKMATTTRESTAVTDQPLILSGLDVQTKMKLNEKDVNAPSGLITVVGSSSGFGVVIVHELIHRMNIQRQLGKQPMALRAVVLGETDTQRITIGTSALYQNVEIVEADVFNRDQISKAIEGSNFVVNVLEPHHIFGYRGLFNMTKSVRRSNRDAAIELVEACKRMSTKPHMIYISKTALTGRGVDPNERKLWWPRFGSNAMFSGWFRYKWEAEEHIRSSGLPYTILRCPPFITGLPYQRPLKVSQTDNIAGVIARADAAKMVVELMINSKKTVGTTLSAIHQGTRLLRGEPPSETVHRPDYDFIFSRLVTDKDAEK</sequence>
<proteinExistence type="predicted"/>
<dbReference type="EMBL" id="MDYQ01000154">
    <property type="protein sequence ID" value="PRP80296.1"/>
    <property type="molecule type" value="Genomic_DNA"/>
</dbReference>
<dbReference type="PANTHER" id="PTHR15020">
    <property type="entry name" value="FLAVIN REDUCTASE-RELATED"/>
    <property type="match status" value="1"/>
</dbReference>
<accession>A0A2P6N8K7</accession>
<evidence type="ECO:0000313" key="3">
    <source>
        <dbReference type="Proteomes" id="UP000241769"/>
    </source>
</evidence>
<dbReference type="AlphaFoldDB" id="A0A2P6N8K7"/>
<dbReference type="Proteomes" id="UP000241769">
    <property type="component" value="Unassembled WGS sequence"/>
</dbReference>
<name>A0A2P6N8K7_9EUKA</name>
<comment type="caution">
    <text evidence="2">The sequence shown here is derived from an EMBL/GenBank/DDBJ whole genome shotgun (WGS) entry which is preliminary data.</text>
</comment>
<dbReference type="InterPro" id="IPR016040">
    <property type="entry name" value="NAD(P)-bd_dom"/>
</dbReference>
<evidence type="ECO:0000313" key="2">
    <source>
        <dbReference type="EMBL" id="PRP80296.1"/>
    </source>
</evidence>
<keyword evidence="3" id="KW-1185">Reference proteome</keyword>
<dbReference type="SUPFAM" id="SSF51735">
    <property type="entry name" value="NAD(P)-binding Rossmann-fold domains"/>
    <property type="match status" value="1"/>
</dbReference>
<dbReference type="Gene3D" id="3.40.50.720">
    <property type="entry name" value="NAD(P)-binding Rossmann-like Domain"/>
    <property type="match status" value="1"/>
</dbReference>
<organism evidence="2 3">
    <name type="scientific">Planoprotostelium fungivorum</name>
    <dbReference type="NCBI Taxonomy" id="1890364"/>
    <lineage>
        <taxon>Eukaryota</taxon>
        <taxon>Amoebozoa</taxon>
        <taxon>Evosea</taxon>
        <taxon>Variosea</taxon>
        <taxon>Cavosteliida</taxon>
        <taxon>Cavosteliaceae</taxon>
        <taxon>Planoprotostelium</taxon>
    </lineage>
</organism>
<dbReference type="PANTHER" id="PTHR15020:SF50">
    <property type="entry name" value="UPF0659 PROTEIN YMR090W"/>
    <property type="match status" value="1"/>
</dbReference>